<organism evidence="1 2">
    <name type="scientific">Panagrolaimus sp. PS1159</name>
    <dbReference type="NCBI Taxonomy" id="55785"/>
    <lineage>
        <taxon>Eukaryota</taxon>
        <taxon>Metazoa</taxon>
        <taxon>Ecdysozoa</taxon>
        <taxon>Nematoda</taxon>
        <taxon>Chromadorea</taxon>
        <taxon>Rhabditida</taxon>
        <taxon>Tylenchina</taxon>
        <taxon>Panagrolaimomorpha</taxon>
        <taxon>Panagrolaimoidea</taxon>
        <taxon>Panagrolaimidae</taxon>
        <taxon>Panagrolaimus</taxon>
    </lineage>
</organism>
<sequence length="257" mass="29405">MIKQLLNPAQKFSSKIFQSKFNPIKTKFKKKDSISSNLKPETIILNPRSKFPNLPLSLNSVQKHGGKRLDRCIIFTFTTFSCFLTYMMLKNQNTNGTPLEVLEDVHKIPEDVHESIADTSIMADLDILKDKNFHDYLLQSVSIVGTPIMADLDILKDKNFHDYLLQSLTDHYGKLLGYENVTMRPEFTKEFFASYWMSLMKSVGYDNVPPVTLEDHQHHGKLTNGFDTIVRSLFGVCESRIDLRVTTLFAFSGKELG</sequence>
<dbReference type="Proteomes" id="UP000887580">
    <property type="component" value="Unplaced"/>
</dbReference>
<name>A0AC35F8S6_9BILA</name>
<dbReference type="WBParaSite" id="PS1159_v2.g15022.t1">
    <property type="protein sequence ID" value="PS1159_v2.g15022.t1"/>
    <property type="gene ID" value="PS1159_v2.g15022"/>
</dbReference>
<accession>A0AC35F8S6</accession>
<reference evidence="2" key="1">
    <citation type="submission" date="2022-11" db="UniProtKB">
        <authorList>
            <consortium name="WormBaseParasite"/>
        </authorList>
    </citation>
    <scope>IDENTIFICATION</scope>
</reference>
<evidence type="ECO:0000313" key="1">
    <source>
        <dbReference type="Proteomes" id="UP000887580"/>
    </source>
</evidence>
<protein>
    <submittedName>
        <fullName evidence="2">Uncharacterized protein</fullName>
    </submittedName>
</protein>
<proteinExistence type="predicted"/>
<evidence type="ECO:0000313" key="2">
    <source>
        <dbReference type="WBParaSite" id="PS1159_v2.g15022.t1"/>
    </source>
</evidence>